<dbReference type="PANTHER" id="PTHR32060">
    <property type="entry name" value="TAIL-SPECIFIC PROTEASE"/>
    <property type="match status" value="1"/>
</dbReference>
<dbReference type="InterPro" id="IPR036034">
    <property type="entry name" value="PDZ_sf"/>
</dbReference>
<comment type="caution">
    <text evidence="3">The sequence shown here is derived from an EMBL/GenBank/DDBJ whole genome shotgun (WGS) entry which is preliminary data.</text>
</comment>
<dbReference type="Gene3D" id="3.90.226.10">
    <property type="entry name" value="2-enoyl-CoA Hydratase, Chain A, domain 1"/>
    <property type="match status" value="1"/>
</dbReference>
<dbReference type="PANTHER" id="PTHR32060:SF30">
    <property type="entry name" value="CARBOXY-TERMINAL PROCESSING PROTEASE CTPA"/>
    <property type="match status" value="1"/>
</dbReference>
<name>A0A6I2L526_9BURK</name>
<dbReference type="InterPro" id="IPR005151">
    <property type="entry name" value="Tail-specific_protease"/>
</dbReference>
<dbReference type="AlphaFoldDB" id="A0A6I2L526"/>
<dbReference type="SUPFAM" id="SSF50156">
    <property type="entry name" value="PDZ domain-like"/>
    <property type="match status" value="1"/>
</dbReference>
<evidence type="ECO:0000259" key="2">
    <source>
        <dbReference type="SMART" id="SM00245"/>
    </source>
</evidence>
<accession>A0A6I2L526</accession>
<evidence type="ECO:0000313" key="3">
    <source>
        <dbReference type="EMBL" id="MRW92852.1"/>
    </source>
</evidence>
<keyword evidence="1" id="KW-0732">Signal</keyword>
<gene>
    <name evidence="3" type="ORF">GJ699_22900</name>
</gene>
<dbReference type="SUPFAM" id="SSF52096">
    <property type="entry name" value="ClpP/crotonase"/>
    <property type="match status" value="1"/>
</dbReference>
<evidence type="ECO:0000256" key="1">
    <source>
        <dbReference type="SAM" id="SignalP"/>
    </source>
</evidence>
<dbReference type="InterPro" id="IPR029045">
    <property type="entry name" value="ClpP/crotonase-like_dom_sf"/>
</dbReference>
<dbReference type="GO" id="GO:0006508">
    <property type="term" value="P:proteolysis"/>
    <property type="evidence" value="ECO:0007669"/>
    <property type="project" value="InterPro"/>
</dbReference>
<dbReference type="GO" id="GO:0004175">
    <property type="term" value="F:endopeptidase activity"/>
    <property type="evidence" value="ECO:0007669"/>
    <property type="project" value="TreeGrafter"/>
</dbReference>
<dbReference type="CDD" id="cd07562">
    <property type="entry name" value="Peptidase_S41_TRI"/>
    <property type="match status" value="1"/>
</dbReference>
<feature type="domain" description="Tail specific protease" evidence="2">
    <location>
        <begin position="379"/>
        <end position="570"/>
    </location>
</feature>
<sequence>MSPVYRSNEPRLLRKALMLRNIICSTLLGFVFAVSMATAQADTQAPGTNHEFDAGSRISLQQLSTIQVDNLIITGKVWGFLKYHHPSVVGGQYQWDYELLKILPTVLAATDRDSADAILHAWIASLGPITECNPCAKLDKQDFQLVPDLDWLNDTHLLSTALRNDLNKIYHQRSSAGTQFYVSLAPQIGNPVFDKEAEYKELQFPDAGFQLLSLFRLWNIVEYWAPYRDQIGENWDNALRESIVPVTLAKDRSAYELAMMAVIARIHDTHANLWSSLQVRPPVGACQLPVQIRFVEGVAAISGYANDEAGAASGLHRGDIIEAIDGVPVSQLVDSWRPYYAASNEPTLLRDIAEGMTVGACESAQLKVRQVDGLREIAVSRLPRTGPRNRVTHDKAGATFQLLSDDIAYIKLSSIKSADIPGYMERSAQTKGLIIDIRNYPSDFVPFALGQYFIDKPTKFVRFTIGDLANPGGFKWGPELTIPPQASRYAGKVVILVDEKSQSQSEYTAMALRAGPRATVVGSTTAGADGNVSPIPLPGGLRTMISGIGVFYPDKRPTQRTGIVPDIEVKPTIKGLRAMRDEVLDASINEIQRHK</sequence>
<dbReference type="GO" id="GO:0007165">
    <property type="term" value="P:signal transduction"/>
    <property type="evidence" value="ECO:0007669"/>
    <property type="project" value="TreeGrafter"/>
</dbReference>
<dbReference type="SMART" id="SM00245">
    <property type="entry name" value="TSPc"/>
    <property type="match status" value="1"/>
</dbReference>
<reference evidence="3 4" key="1">
    <citation type="submission" date="2019-11" db="EMBL/GenBank/DDBJ databases">
        <title>Novel species isolated from a subtropical stream in China.</title>
        <authorList>
            <person name="Lu H."/>
        </authorList>
    </citation>
    <scope>NUCLEOTIDE SEQUENCE [LARGE SCALE GENOMIC DNA]</scope>
    <source>
        <strain evidence="3 4">FT80W</strain>
    </source>
</reference>
<feature type="chain" id="PRO_5026150721" evidence="1">
    <location>
        <begin position="42"/>
        <end position="595"/>
    </location>
</feature>
<feature type="signal peptide" evidence="1">
    <location>
        <begin position="1"/>
        <end position="41"/>
    </location>
</feature>
<protein>
    <submittedName>
        <fullName evidence="3">Peptidase S41</fullName>
    </submittedName>
</protein>
<proteinExistence type="predicted"/>
<evidence type="ECO:0000313" key="4">
    <source>
        <dbReference type="Proteomes" id="UP000433309"/>
    </source>
</evidence>
<dbReference type="GO" id="GO:0008236">
    <property type="term" value="F:serine-type peptidase activity"/>
    <property type="evidence" value="ECO:0007669"/>
    <property type="project" value="InterPro"/>
</dbReference>
<dbReference type="Proteomes" id="UP000433309">
    <property type="component" value="Unassembled WGS sequence"/>
</dbReference>
<dbReference type="GO" id="GO:0030288">
    <property type="term" value="C:outer membrane-bounded periplasmic space"/>
    <property type="evidence" value="ECO:0007669"/>
    <property type="project" value="TreeGrafter"/>
</dbReference>
<dbReference type="Pfam" id="PF03572">
    <property type="entry name" value="Peptidase_S41"/>
    <property type="match status" value="1"/>
</dbReference>
<keyword evidence="4" id="KW-1185">Reference proteome</keyword>
<dbReference type="EMBL" id="WKJK01000013">
    <property type="protein sequence ID" value="MRW92852.1"/>
    <property type="molecule type" value="Genomic_DNA"/>
</dbReference>
<organism evidence="3 4">
    <name type="scientific">Duganella guangzhouensis</name>
    <dbReference type="NCBI Taxonomy" id="2666084"/>
    <lineage>
        <taxon>Bacteria</taxon>
        <taxon>Pseudomonadati</taxon>
        <taxon>Pseudomonadota</taxon>
        <taxon>Betaproteobacteria</taxon>
        <taxon>Burkholderiales</taxon>
        <taxon>Oxalobacteraceae</taxon>
        <taxon>Telluria group</taxon>
        <taxon>Duganella</taxon>
    </lineage>
</organism>